<dbReference type="EMBL" id="CP046457">
    <property type="protein sequence ID" value="QGU00142.1"/>
    <property type="molecule type" value="Genomic_DNA"/>
</dbReference>
<evidence type="ECO:0000256" key="3">
    <source>
        <dbReference type="ARBA" id="ARBA00022692"/>
    </source>
</evidence>
<feature type="transmembrane region" description="Helical" evidence="7">
    <location>
        <begin position="660"/>
        <end position="683"/>
    </location>
</feature>
<dbReference type="AlphaFoldDB" id="A0A6I6DM09"/>
<feature type="transmembrane region" description="Helical" evidence="7">
    <location>
        <begin position="438"/>
        <end position="458"/>
    </location>
</feature>
<feature type="transmembrane region" description="Helical" evidence="7">
    <location>
        <begin position="360"/>
        <end position="382"/>
    </location>
</feature>
<evidence type="ECO:0000256" key="6">
    <source>
        <dbReference type="ARBA" id="ARBA00038076"/>
    </source>
</evidence>
<evidence type="ECO:0000259" key="8">
    <source>
        <dbReference type="Pfam" id="PF02687"/>
    </source>
</evidence>
<gene>
    <name evidence="10" type="ORF">SYNTR_1548</name>
</gene>
<name>A0A6I6DM09_9FIRM</name>
<feature type="domain" description="ABC3 transporter permease C-terminal" evidence="8">
    <location>
        <begin position="274"/>
        <end position="393"/>
    </location>
</feature>
<feature type="domain" description="ABC3 transporter permease C-terminal" evidence="8">
    <location>
        <begin position="667"/>
        <end position="777"/>
    </location>
</feature>
<accession>A0A6I6DM09</accession>
<dbReference type="Pfam" id="PF12704">
    <property type="entry name" value="MacB_PCD"/>
    <property type="match status" value="1"/>
</dbReference>
<dbReference type="GO" id="GO:0022857">
    <property type="term" value="F:transmembrane transporter activity"/>
    <property type="evidence" value="ECO:0007669"/>
    <property type="project" value="TreeGrafter"/>
</dbReference>
<dbReference type="RefSeq" id="WP_156203960.1">
    <property type="nucleotide sequence ID" value="NZ_CP046457.1"/>
</dbReference>
<feature type="transmembrane region" description="Helical" evidence="7">
    <location>
        <begin position="20"/>
        <end position="44"/>
    </location>
</feature>
<keyword evidence="2" id="KW-1003">Cell membrane</keyword>
<evidence type="ECO:0000259" key="9">
    <source>
        <dbReference type="Pfam" id="PF12704"/>
    </source>
</evidence>
<organism evidence="10 11">
    <name type="scientific">Candidatus Syntrophocurvum alkaliphilum</name>
    <dbReference type="NCBI Taxonomy" id="2293317"/>
    <lineage>
        <taxon>Bacteria</taxon>
        <taxon>Bacillati</taxon>
        <taxon>Bacillota</taxon>
        <taxon>Clostridia</taxon>
        <taxon>Eubacteriales</taxon>
        <taxon>Syntrophomonadaceae</taxon>
        <taxon>Candidatus Syntrophocurvum</taxon>
    </lineage>
</organism>
<evidence type="ECO:0000313" key="11">
    <source>
        <dbReference type="Proteomes" id="UP000426444"/>
    </source>
</evidence>
<evidence type="ECO:0000256" key="7">
    <source>
        <dbReference type="SAM" id="Phobius"/>
    </source>
</evidence>
<dbReference type="Pfam" id="PF02687">
    <property type="entry name" value="FtsX"/>
    <property type="match status" value="2"/>
</dbReference>
<sequence>MNKTFLKKLLRTIIATKGQFLAVAAVIAVGILVYVSMSSAYYGLESSQQTFYEEHNFADHYFHVVKAPKNIERQIQDLSGVSKVTGRIQQDVSILREDNQRATARITSYSFPMEEELNSLYVLSGRMFEEHSTSGLIETLVEPQFFEANELSSGSVISIIAEATKVDLTVVGTATSPEFVYPMKDSASLLPDPLNFGVLMIPYYQAQHIFDMNGQINQIIVEFNSGADREEVIKEIENILDPYGRLAAYPADDQLSHAMVEAELEQIESMSTAMPVIFLGIAGAIQFIILRRMVRTHRSQIGILKAIGYNSNQVMWHYILYAVAVALLGASLGALIAIFLSGIISDLFAMFFNFPEQMSVFNMTAVINGFVLSIVIAVFASWSAVRKIINIQPAEAMQPEPPKASSKSFLENYPFLWNKLNSGWKMSLRSISKNKGRFAVTVIGIIFAISLLIISFFMNDSINELSNKHYIEENNYDIMVRFETPINKNELLVFNNIDGILKVETFFDLPAKIHYQGQIEDDLISGYPQDLTMRKLVDSNEKIITVPKQGIIVSERAANRLGVKTGDEVIVETALGVGENKKESVKVVGHNRQLLGSGSYMNIDDVNRILGEYNLVTGAMLKIEKGMETSVENQLSEMLTISVISNIYEEFENFNEWMEMLVVTVGILVVFALILGFAIVYNASVINFAEREREIASLRVLGYTNQEVSNLLFKENIIQVIIGVLIGLPFGRMLAAAFMQSMNTDIYSFPIVVYPLTYIMSVLATILFVIIAHRMAVRGIKRLDLVEVLKNRD</sequence>
<comment type="similarity">
    <text evidence="6">Belongs to the ABC-4 integral membrane protein family.</text>
</comment>
<feature type="domain" description="MacB-like periplasmic core" evidence="9">
    <location>
        <begin position="20"/>
        <end position="238"/>
    </location>
</feature>
<evidence type="ECO:0000256" key="1">
    <source>
        <dbReference type="ARBA" id="ARBA00004651"/>
    </source>
</evidence>
<reference evidence="11" key="1">
    <citation type="journal article" date="2019" name="Microbiology">
        <title>Complete Genome Sequence of an Uncultured Bacterium of the Candidate Phylum Bipolaricaulota.</title>
        <authorList>
            <person name="Kadnikov V.V."/>
            <person name="Mardanov A.V."/>
            <person name="Beletsky A.V."/>
            <person name="Frank Y.A."/>
            <person name="Karnachuk O.V."/>
            <person name="Ravin N.V."/>
        </authorList>
    </citation>
    <scope>NUCLEOTIDE SEQUENCE [LARGE SCALE GENOMIC DNA]</scope>
</reference>
<evidence type="ECO:0000313" key="10">
    <source>
        <dbReference type="EMBL" id="QGU00142.1"/>
    </source>
</evidence>
<keyword evidence="3 7" id="KW-0812">Transmembrane</keyword>
<feature type="transmembrane region" description="Helical" evidence="7">
    <location>
        <begin position="751"/>
        <end position="772"/>
    </location>
</feature>
<comment type="subcellular location">
    <subcellularLocation>
        <location evidence="1">Cell membrane</location>
        <topology evidence="1">Multi-pass membrane protein</topology>
    </subcellularLocation>
</comment>
<evidence type="ECO:0000256" key="5">
    <source>
        <dbReference type="ARBA" id="ARBA00023136"/>
    </source>
</evidence>
<dbReference type="PANTHER" id="PTHR30572:SF4">
    <property type="entry name" value="ABC TRANSPORTER PERMEASE YTRF"/>
    <property type="match status" value="1"/>
</dbReference>
<feature type="transmembrane region" description="Helical" evidence="7">
    <location>
        <begin position="717"/>
        <end position="739"/>
    </location>
</feature>
<keyword evidence="5 7" id="KW-0472">Membrane</keyword>
<dbReference type="Proteomes" id="UP000426444">
    <property type="component" value="Chromosome"/>
</dbReference>
<evidence type="ECO:0000256" key="4">
    <source>
        <dbReference type="ARBA" id="ARBA00022989"/>
    </source>
</evidence>
<feature type="transmembrane region" description="Helical" evidence="7">
    <location>
        <begin position="315"/>
        <end position="340"/>
    </location>
</feature>
<dbReference type="InterPro" id="IPR025857">
    <property type="entry name" value="MacB_PCD"/>
</dbReference>
<keyword evidence="11" id="KW-1185">Reference proteome</keyword>
<dbReference type="GO" id="GO:0005886">
    <property type="term" value="C:plasma membrane"/>
    <property type="evidence" value="ECO:0007669"/>
    <property type="project" value="UniProtKB-SubCell"/>
</dbReference>
<dbReference type="InterPro" id="IPR003838">
    <property type="entry name" value="ABC3_permease_C"/>
</dbReference>
<dbReference type="OrthoDB" id="5137249at2"/>
<dbReference type="InterPro" id="IPR050250">
    <property type="entry name" value="Macrolide_Exporter_MacB"/>
</dbReference>
<dbReference type="KEGG" id="salq:SYNTR_1548"/>
<feature type="transmembrane region" description="Helical" evidence="7">
    <location>
        <begin position="273"/>
        <end position="294"/>
    </location>
</feature>
<protein>
    <submittedName>
        <fullName evidence="10">Uncharacterized protein</fullName>
    </submittedName>
</protein>
<keyword evidence="4 7" id="KW-1133">Transmembrane helix</keyword>
<evidence type="ECO:0000256" key="2">
    <source>
        <dbReference type="ARBA" id="ARBA00022475"/>
    </source>
</evidence>
<proteinExistence type="inferred from homology"/>
<dbReference type="PANTHER" id="PTHR30572">
    <property type="entry name" value="MEMBRANE COMPONENT OF TRANSPORTER-RELATED"/>
    <property type="match status" value="1"/>
</dbReference>